<dbReference type="Pfam" id="PF03453">
    <property type="entry name" value="MoeA_N"/>
    <property type="match status" value="1"/>
</dbReference>
<dbReference type="InterPro" id="IPR036135">
    <property type="entry name" value="MoeA_linker/N_sf"/>
</dbReference>
<evidence type="ECO:0000313" key="2">
    <source>
        <dbReference type="EMBL" id="RZN68282.1"/>
    </source>
</evidence>
<feature type="domain" description="MoeA N-terminal and linker" evidence="1">
    <location>
        <begin position="10"/>
        <end position="73"/>
    </location>
</feature>
<dbReference type="AlphaFoldDB" id="A0A520KVR4"/>
<dbReference type="PANTHER" id="PTHR10192:SF5">
    <property type="entry name" value="GEPHYRIN"/>
    <property type="match status" value="1"/>
</dbReference>
<comment type="caution">
    <text evidence="2">The sequence shown here is derived from an EMBL/GenBank/DDBJ whole genome shotgun (WGS) entry which is preliminary data.</text>
</comment>
<gene>
    <name evidence="2" type="ORF">EF807_06225</name>
</gene>
<dbReference type="SUPFAM" id="SSF63882">
    <property type="entry name" value="MoeA N-terminal region -like"/>
    <property type="match status" value="1"/>
</dbReference>
<evidence type="ECO:0000259" key="1">
    <source>
        <dbReference type="Pfam" id="PF03453"/>
    </source>
</evidence>
<name>A0A520KVR4_9EURY</name>
<protein>
    <recommendedName>
        <fullName evidence="1">MoeA N-terminal and linker domain-containing protein</fullName>
    </recommendedName>
</protein>
<feature type="non-terminal residue" evidence="2">
    <location>
        <position position="73"/>
    </location>
</feature>
<dbReference type="InterPro" id="IPR038987">
    <property type="entry name" value="MoeA-like"/>
</dbReference>
<dbReference type="Gene3D" id="3.90.105.10">
    <property type="entry name" value="Molybdopterin biosynthesis moea protein, domain 2"/>
    <property type="match status" value="1"/>
</dbReference>
<sequence>MKTRPFERLISIEDAIEIVESKIKPIDRREKIPIDLTVERILARDIKAHFDVPPFNRSAMDGYAVIAEDTFGA</sequence>
<evidence type="ECO:0000313" key="3">
    <source>
        <dbReference type="Proteomes" id="UP000320766"/>
    </source>
</evidence>
<organism evidence="2 3">
    <name type="scientific">Candidatus Methanolliviera hydrocarbonicum</name>
    <dbReference type="NCBI Taxonomy" id="2491085"/>
    <lineage>
        <taxon>Archaea</taxon>
        <taxon>Methanobacteriati</taxon>
        <taxon>Methanobacteriota</taxon>
        <taxon>Candidatus Methanoliparia</taxon>
        <taxon>Candidatus Methanoliparales</taxon>
        <taxon>Candidatus Methanollivieraceae</taxon>
        <taxon>Candidatus Methanolliviera</taxon>
    </lineage>
</organism>
<dbReference type="InterPro" id="IPR005110">
    <property type="entry name" value="MoeA_linker/N"/>
</dbReference>
<dbReference type="GO" id="GO:0006777">
    <property type="term" value="P:Mo-molybdopterin cofactor biosynthetic process"/>
    <property type="evidence" value="ECO:0007669"/>
    <property type="project" value="TreeGrafter"/>
</dbReference>
<dbReference type="Proteomes" id="UP000320766">
    <property type="component" value="Unassembled WGS sequence"/>
</dbReference>
<accession>A0A520KVR4</accession>
<reference evidence="2 3" key="1">
    <citation type="journal article" date="2019" name="Nat. Microbiol.">
        <title>Wide diversity of methane and short-chain alkane metabolisms in uncultured archaea.</title>
        <authorList>
            <person name="Borrel G."/>
            <person name="Adam P.S."/>
            <person name="McKay L.J."/>
            <person name="Chen L.X."/>
            <person name="Sierra-Garcia I.N."/>
            <person name="Sieber C.M."/>
            <person name="Letourneur Q."/>
            <person name="Ghozlane A."/>
            <person name="Andersen G.L."/>
            <person name="Li W.J."/>
            <person name="Hallam S.J."/>
            <person name="Muyzer G."/>
            <person name="de Oliveira V.M."/>
            <person name="Inskeep W.P."/>
            <person name="Banfield J.F."/>
            <person name="Gribaldo S."/>
        </authorList>
    </citation>
    <scope>NUCLEOTIDE SEQUENCE [LARGE SCALE GENOMIC DNA]</scope>
    <source>
        <strain evidence="2">NM1b</strain>
    </source>
</reference>
<dbReference type="GO" id="GO:0005737">
    <property type="term" value="C:cytoplasm"/>
    <property type="evidence" value="ECO:0007669"/>
    <property type="project" value="TreeGrafter"/>
</dbReference>
<dbReference type="GO" id="GO:0061599">
    <property type="term" value="F:molybdopterin molybdotransferase activity"/>
    <property type="evidence" value="ECO:0007669"/>
    <property type="project" value="TreeGrafter"/>
</dbReference>
<dbReference type="PANTHER" id="PTHR10192">
    <property type="entry name" value="MOLYBDOPTERIN BIOSYNTHESIS PROTEIN"/>
    <property type="match status" value="1"/>
</dbReference>
<dbReference type="EMBL" id="RXIL01000112">
    <property type="protein sequence ID" value="RZN68282.1"/>
    <property type="molecule type" value="Genomic_DNA"/>
</dbReference>
<proteinExistence type="predicted"/>
<dbReference type="Gene3D" id="2.170.190.11">
    <property type="entry name" value="Molybdopterin biosynthesis moea protein, domain 3"/>
    <property type="match status" value="1"/>
</dbReference>